<evidence type="ECO:0008006" key="3">
    <source>
        <dbReference type="Google" id="ProtNLM"/>
    </source>
</evidence>
<dbReference type="RefSeq" id="XP_049137921.1">
    <property type="nucleotide sequence ID" value="XM_049296697.1"/>
</dbReference>
<gene>
    <name evidence="1" type="ORF">CLUP02_17793</name>
</gene>
<dbReference type="Proteomes" id="UP000830671">
    <property type="component" value="Chromosome 10"/>
</dbReference>
<keyword evidence="2" id="KW-1185">Reference proteome</keyword>
<organism evidence="1 2">
    <name type="scientific">Colletotrichum lupini</name>
    <dbReference type="NCBI Taxonomy" id="145971"/>
    <lineage>
        <taxon>Eukaryota</taxon>
        <taxon>Fungi</taxon>
        <taxon>Dikarya</taxon>
        <taxon>Ascomycota</taxon>
        <taxon>Pezizomycotina</taxon>
        <taxon>Sordariomycetes</taxon>
        <taxon>Hypocreomycetidae</taxon>
        <taxon>Glomerellales</taxon>
        <taxon>Glomerellaceae</taxon>
        <taxon>Colletotrichum</taxon>
        <taxon>Colletotrichum acutatum species complex</taxon>
    </lineage>
</organism>
<evidence type="ECO:0000313" key="2">
    <source>
        <dbReference type="Proteomes" id="UP000830671"/>
    </source>
</evidence>
<dbReference type="GeneID" id="73351707"/>
<reference evidence="1" key="1">
    <citation type="journal article" date="2021" name="Mol. Plant Microbe Interact.">
        <title>Complete Genome Sequence of the Plant-Pathogenic Fungus Colletotrichum lupini.</title>
        <authorList>
            <person name="Baroncelli R."/>
            <person name="Pensec F."/>
            <person name="Da Lio D."/>
            <person name="Boufleur T."/>
            <person name="Vicente I."/>
            <person name="Sarrocco S."/>
            <person name="Picot A."/>
            <person name="Baraldi E."/>
            <person name="Sukno S."/>
            <person name="Thon M."/>
            <person name="Le Floch G."/>
        </authorList>
    </citation>
    <scope>NUCLEOTIDE SEQUENCE</scope>
    <source>
        <strain evidence="1">IMI 504893</strain>
    </source>
</reference>
<dbReference type="KEGG" id="clup:CLUP02_17793"/>
<sequence>MARSSIVVSLLGPNINDKHIDPSLYADIYRNYVFPAMKKYSVRRILAMGTISIKQPEDHWTFFQTMVTIVMPLLNGAVYRNMHNLAHLFGKEGHDLDWTIFRIAQIPGESDETSWRQDRDLGLFTGWIGEKGWTSTLRRGALARWLVDGVEGKMDVWVEGSDNDPSLRVHVENVLQSYFHYCEMSLLWAHYLRAEGSPRSAREHIRNSHDAYNGKAKLLDNLPALRYARETLPEPAAELPCPVLLPSFGNAYNVKKPFQISAPSIFLRQYYPYRTETTSLQNNPVSAHIIDGLQQSFLPSNNTKASLCLSHNLQVTSIASLFGG</sequence>
<accession>A0A9Q8WB99</accession>
<dbReference type="AlphaFoldDB" id="A0A9Q8WB99"/>
<dbReference type="Gene3D" id="3.40.50.720">
    <property type="entry name" value="NAD(P)-binding Rossmann-like Domain"/>
    <property type="match status" value="1"/>
</dbReference>
<protein>
    <recommendedName>
        <fullName evidence="3">NAD(P)-binding domain-containing protein</fullName>
    </recommendedName>
</protein>
<proteinExistence type="predicted"/>
<evidence type="ECO:0000313" key="1">
    <source>
        <dbReference type="EMBL" id="UQC76280.1"/>
    </source>
</evidence>
<name>A0A9Q8WB99_9PEZI</name>
<dbReference type="EMBL" id="CP019472">
    <property type="protein sequence ID" value="UQC76280.1"/>
    <property type="molecule type" value="Genomic_DNA"/>
</dbReference>